<feature type="compositionally biased region" description="Pro residues" evidence="1">
    <location>
        <begin position="8"/>
        <end position="25"/>
    </location>
</feature>
<reference evidence="3" key="1">
    <citation type="submission" date="2017-01" db="EMBL/GenBank/DDBJ databases">
        <authorList>
            <person name="Varghese N."/>
            <person name="Submissions S."/>
        </authorList>
    </citation>
    <scope>NUCLEOTIDE SEQUENCE [LARGE SCALE GENOMIC DNA]</scope>
    <source>
        <strain evidence="3">DSM 18714</strain>
    </source>
</reference>
<proteinExistence type="predicted"/>
<dbReference type="EMBL" id="FTOM01000002">
    <property type="protein sequence ID" value="SIS67414.1"/>
    <property type="molecule type" value="Genomic_DNA"/>
</dbReference>
<name>A0A1N7L0S8_9RHOB</name>
<keyword evidence="3" id="KW-1185">Reference proteome</keyword>
<sequence>MLAGCAEPTPPEPIPYQPITPPPTIGTPLEERTPDTCHAADHQAVMGQPAAVIPTLGLTRPVRVVEWGGIEDQIYNPQRIVFRLDPAGNIAKIDCG</sequence>
<evidence type="ECO:0000313" key="3">
    <source>
        <dbReference type="Proteomes" id="UP000186098"/>
    </source>
</evidence>
<dbReference type="Pfam" id="PF11720">
    <property type="entry name" value="Inhibitor_I78"/>
    <property type="match status" value="1"/>
</dbReference>
<evidence type="ECO:0000256" key="1">
    <source>
        <dbReference type="SAM" id="MobiDB-lite"/>
    </source>
</evidence>
<dbReference type="Proteomes" id="UP000186098">
    <property type="component" value="Unassembled WGS sequence"/>
</dbReference>
<accession>A0A1N7L0S8</accession>
<gene>
    <name evidence="2" type="ORF">SAMN05421795_102398</name>
</gene>
<feature type="region of interest" description="Disordered" evidence="1">
    <location>
        <begin position="1"/>
        <end position="34"/>
    </location>
</feature>
<dbReference type="AlphaFoldDB" id="A0A1N7L0S8"/>
<dbReference type="STRING" id="407234.SAMN05421795_102398"/>
<dbReference type="InterPro" id="IPR021719">
    <property type="entry name" value="Prot_inh_I78"/>
</dbReference>
<protein>
    <submittedName>
        <fullName evidence="2">Peptidase inhibitor I78 family protein</fullName>
    </submittedName>
</protein>
<organism evidence="2 3">
    <name type="scientific">Phaeovulum vinaykumarii</name>
    <dbReference type="NCBI Taxonomy" id="407234"/>
    <lineage>
        <taxon>Bacteria</taxon>
        <taxon>Pseudomonadati</taxon>
        <taxon>Pseudomonadota</taxon>
        <taxon>Alphaproteobacteria</taxon>
        <taxon>Rhodobacterales</taxon>
        <taxon>Paracoccaceae</taxon>
        <taxon>Phaeovulum</taxon>
    </lineage>
</organism>
<dbReference type="Gene3D" id="3.30.10.10">
    <property type="entry name" value="Trypsin Inhibitor V, subunit A"/>
    <property type="match status" value="1"/>
</dbReference>
<evidence type="ECO:0000313" key="2">
    <source>
        <dbReference type="EMBL" id="SIS67414.1"/>
    </source>
</evidence>